<evidence type="ECO:0000256" key="1">
    <source>
        <dbReference type="ARBA" id="ARBA00023015"/>
    </source>
</evidence>
<evidence type="ECO:0000259" key="4">
    <source>
        <dbReference type="PROSITE" id="PS50043"/>
    </source>
</evidence>
<dbReference type="EMBL" id="JADQDF010000001">
    <property type="protein sequence ID" value="MBW0127498.1"/>
    <property type="molecule type" value="Genomic_DNA"/>
</dbReference>
<dbReference type="RefSeq" id="WP_218595563.1">
    <property type="nucleotide sequence ID" value="NZ_JADQDE010000345.1"/>
</dbReference>
<gene>
    <name evidence="5" type="ORF">I4I82_07350</name>
</gene>
<comment type="caution">
    <text evidence="5">The sequence shown here is derived from an EMBL/GenBank/DDBJ whole genome shotgun (WGS) entry which is preliminary data.</text>
</comment>
<feature type="domain" description="HTH luxR-type" evidence="4">
    <location>
        <begin position="142"/>
        <end position="207"/>
    </location>
</feature>
<keyword evidence="3" id="KW-0804">Transcription</keyword>
<protein>
    <submittedName>
        <fullName evidence="5">Response regulator transcription factor</fullName>
    </submittedName>
</protein>
<sequence length="220" mass="23754">MRLSVLGPSDLLVTALVAGLRSSRVETGRMPLHEIGTDRSVDQSDEPRLLIVDVDLHPRADVVVRAVEAGMTVLAIGSVAHRERAAAAIVAGAVGWIAKTSSIDVLADAVRETAAGRALLTEQARAAWQAEYLLARDSVRAELDRLGQLSPREREVLHLLADGRRAAEIAELLYVSITTVRSHIRSVLAKLGVNSQQTAAEVYREIQRRVGRAPGAEPVR</sequence>
<keyword evidence="6" id="KW-1185">Reference proteome</keyword>
<dbReference type="CDD" id="cd06170">
    <property type="entry name" value="LuxR_C_like"/>
    <property type="match status" value="1"/>
</dbReference>
<dbReference type="PANTHER" id="PTHR44688:SF16">
    <property type="entry name" value="DNA-BINDING TRANSCRIPTIONAL ACTIVATOR DEVR_DOSR"/>
    <property type="match status" value="1"/>
</dbReference>
<dbReference type="SMART" id="SM00421">
    <property type="entry name" value="HTH_LUXR"/>
    <property type="match status" value="1"/>
</dbReference>
<evidence type="ECO:0000256" key="2">
    <source>
        <dbReference type="ARBA" id="ARBA00023125"/>
    </source>
</evidence>
<keyword evidence="2" id="KW-0238">DNA-binding</keyword>
<reference evidence="5 6" key="1">
    <citation type="submission" date="2020-11" db="EMBL/GenBank/DDBJ databases">
        <title>Pseudonocardia abyssalis sp. nov. and Pseudonocardia oceani sp. nov., description and phylogenomic analysis of two novel actinomycetes isolated from the deep Southern Ocean.</title>
        <authorList>
            <person name="Parra J."/>
        </authorList>
    </citation>
    <scope>NUCLEOTIDE SEQUENCE [LARGE SCALE GENOMIC DNA]</scope>
    <source>
        <strain evidence="6">KRD185</strain>
    </source>
</reference>
<accession>A0ABS6U678</accession>
<dbReference type="Proteomes" id="UP000694300">
    <property type="component" value="Unassembled WGS sequence"/>
</dbReference>
<dbReference type="InterPro" id="IPR000792">
    <property type="entry name" value="Tscrpt_reg_LuxR_C"/>
</dbReference>
<dbReference type="PROSITE" id="PS00622">
    <property type="entry name" value="HTH_LUXR_1"/>
    <property type="match status" value="1"/>
</dbReference>
<name>A0ABS6U678_9PSEU</name>
<organism evidence="5 6">
    <name type="scientific">Pseudonocardia oceani</name>
    <dbReference type="NCBI Taxonomy" id="2792013"/>
    <lineage>
        <taxon>Bacteria</taxon>
        <taxon>Bacillati</taxon>
        <taxon>Actinomycetota</taxon>
        <taxon>Actinomycetes</taxon>
        <taxon>Pseudonocardiales</taxon>
        <taxon>Pseudonocardiaceae</taxon>
        <taxon>Pseudonocardia</taxon>
    </lineage>
</organism>
<evidence type="ECO:0000313" key="5">
    <source>
        <dbReference type="EMBL" id="MBW0127498.1"/>
    </source>
</evidence>
<evidence type="ECO:0000256" key="3">
    <source>
        <dbReference type="ARBA" id="ARBA00023163"/>
    </source>
</evidence>
<dbReference type="PROSITE" id="PS50043">
    <property type="entry name" value="HTH_LUXR_2"/>
    <property type="match status" value="1"/>
</dbReference>
<proteinExistence type="predicted"/>
<evidence type="ECO:0000313" key="6">
    <source>
        <dbReference type="Proteomes" id="UP000694300"/>
    </source>
</evidence>
<dbReference type="PANTHER" id="PTHR44688">
    <property type="entry name" value="DNA-BINDING TRANSCRIPTIONAL ACTIVATOR DEVR_DOSR"/>
    <property type="match status" value="1"/>
</dbReference>
<dbReference type="Pfam" id="PF00196">
    <property type="entry name" value="GerE"/>
    <property type="match status" value="1"/>
</dbReference>
<keyword evidence="1" id="KW-0805">Transcription regulation</keyword>